<gene>
    <name evidence="1" type="ORF">LCI18_002954</name>
</gene>
<protein>
    <submittedName>
        <fullName evidence="1">Uncharacterized protein</fullName>
    </submittedName>
</protein>
<organism evidence="1 2">
    <name type="scientific">Fusarium solani subsp. cucurbitae</name>
    <name type="common">Neocosmosporum cucurbitae</name>
    <dbReference type="NCBI Taxonomy" id="2747967"/>
    <lineage>
        <taxon>Eukaryota</taxon>
        <taxon>Fungi</taxon>
        <taxon>Dikarya</taxon>
        <taxon>Ascomycota</taxon>
        <taxon>Pezizomycotina</taxon>
        <taxon>Sordariomycetes</taxon>
        <taxon>Hypocreomycetidae</taxon>
        <taxon>Hypocreales</taxon>
        <taxon>Nectriaceae</taxon>
        <taxon>Fusarium</taxon>
        <taxon>Fusarium solani species complex</taxon>
    </lineage>
</organism>
<reference evidence="1" key="1">
    <citation type="submission" date="2021-11" db="EMBL/GenBank/DDBJ databases">
        <title>Fusarium solani-melongenae Genome sequencing and assembly.</title>
        <authorList>
            <person name="Xie S."/>
            <person name="Huang L."/>
            <person name="Zhang X."/>
        </authorList>
    </citation>
    <scope>NUCLEOTIDE SEQUENCE</scope>
    <source>
        <strain evidence="1">CRI 24-3</strain>
    </source>
</reference>
<sequence>MATPAAPAAPQVYTLPQQLLFTRQMVRFYESPAVPHLLKATVPEQHLFEARFILDQQRACFQLAQPESYKATRTEEDFPPSWLQLTTNDLLLLWQRFARFASSNSAKVPTWFPSRVIPGQGLNQVWAVDVFSHTGERYSINAPERRFALKVIDIAYCLISTPKSKAALRELLCQIVTNWNRLGHTHIYPSDPNDDLQAFQAIVGFLTKLRNNFPRVKLDTNSALGGSDAETTRRLWRQQGETMRDFDPNRACDVALNSPVVRSALSAARLALDVSTDHPLRRTALTNWTNFLFSMSIGMAHEYVHIFVGMLMGGLSPRTPFRVHWQVQDVEPNIGVPAFTDAEDDWIADPDWTQVPPGLENRASGESGFAWEGLVIGGKTKTDEDGRLMATEISSKYVEKFIECKFADSTVGLLPMNRNYLKKSSVAEEDLEGEDMMAIRAEVW</sequence>
<dbReference type="EMBL" id="CP090032">
    <property type="protein sequence ID" value="UPK92019.1"/>
    <property type="molecule type" value="Genomic_DNA"/>
</dbReference>
<accession>A0ACD3YSU7</accession>
<evidence type="ECO:0000313" key="2">
    <source>
        <dbReference type="Proteomes" id="UP000830768"/>
    </source>
</evidence>
<proteinExistence type="predicted"/>
<evidence type="ECO:0000313" key="1">
    <source>
        <dbReference type="EMBL" id="UPK92019.1"/>
    </source>
</evidence>
<dbReference type="Proteomes" id="UP000830768">
    <property type="component" value="Chromosome 3"/>
</dbReference>
<keyword evidence="2" id="KW-1185">Reference proteome</keyword>
<name>A0ACD3YSU7_FUSSC</name>